<dbReference type="Pfam" id="PF13205">
    <property type="entry name" value="Big_5"/>
    <property type="match status" value="2"/>
</dbReference>
<dbReference type="InterPro" id="IPR032812">
    <property type="entry name" value="SbsA_Ig"/>
</dbReference>
<feature type="domain" description="SbsA Ig-like" evidence="6">
    <location>
        <begin position="299"/>
        <end position="400"/>
    </location>
</feature>
<evidence type="ECO:0000256" key="1">
    <source>
        <dbReference type="ARBA" id="ARBA00006429"/>
    </source>
</evidence>
<organism evidence="7 8">
    <name type="scientific">Tahibacter soli</name>
    <dbReference type="NCBI Taxonomy" id="2983605"/>
    <lineage>
        <taxon>Bacteria</taxon>
        <taxon>Pseudomonadati</taxon>
        <taxon>Pseudomonadota</taxon>
        <taxon>Gammaproteobacteria</taxon>
        <taxon>Lysobacterales</taxon>
        <taxon>Rhodanobacteraceae</taxon>
        <taxon>Tahibacter</taxon>
    </lineage>
</organism>
<dbReference type="PANTHER" id="PTHR33607">
    <property type="entry name" value="ENDONUCLEASE-1"/>
    <property type="match status" value="1"/>
</dbReference>
<dbReference type="GO" id="GO:0016787">
    <property type="term" value="F:hydrolase activity"/>
    <property type="evidence" value="ECO:0007669"/>
    <property type="project" value="UniProtKB-KW"/>
</dbReference>
<dbReference type="InterPro" id="IPR007346">
    <property type="entry name" value="Endonuclease-I"/>
</dbReference>
<comment type="caution">
    <text evidence="7">The sequence shown here is derived from an EMBL/GenBank/DDBJ whole genome shotgun (WGS) entry which is preliminary data.</text>
</comment>
<keyword evidence="7" id="KW-0255">Endonuclease</keyword>
<dbReference type="Pfam" id="PF04231">
    <property type="entry name" value="Endonuclease_1"/>
    <property type="match status" value="1"/>
</dbReference>
<feature type="chain" id="PRO_5040962781" evidence="5">
    <location>
        <begin position="24"/>
        <end position="682"/>
    </location>
</feature>
<evidence type="ECO:0000256" key="3">
    <source>
        <dbReference type="ARBA" id="ARBA00022729"/>
    </source>
</evidence>
<keyword evidence="4" id="KW-0378">Hydrolase</keyword>
<dbReference type="InterPro" id="IPR044925">
    <property type="entry name" value="His-Me_finger_sf"/>
</dbReference>
<evidence type="ECO:0000313" key="7">
    <source>
        <dbReference type="EMBL" id="MDC8011636.1"/>
    </source>
</evidence>
<evidence type="ECO:0000256" key="4">
    <source>
        <dbReference type="ARBA" id="ARBA00022801"/>
    </source>
</evidence>
<evidence type="ECO:0000259" key="6">
    <source>
        <dbReference type="Pfam" id="PF13205"/>
    </source>
</evidence>
<sequence length="682" mass="71286">MRRSIGAARRALFATLCVAAANAAATTVFINELHYDNVSTDANEGLEIAGPAGFDLTGWKIHPYNGNGGVTYGTATTLSGAIPANCGGYGVVSVPIAGLQNGSPDGLALVDAGGQVVQFLSYEGVFVATNGPANGMTSVDIGVSEAENATPATSSLRLTGNGTQYADFAWQGVAPASMGACNAGQTFGAPPDIAPTVASTVPADAATGVALAATLSIAFSEPVDTAPDWFDIQCSASGSHTATASGTGNARTLDPDIDFAIGETCTVTVAADRVTDLDGTPDAMAQDYAFSFATIPGDVPPAVASTSPTPNAIGFPRAANLQVTFTESVTLDADWFTLTCATSGAHTAAVSGSGANYTLDPAADFAAIEHCVFTIRADRVHDVDGTIHAMAADVVVGFDTAADTNDYYAGADTSSGPALAAWLHGRIRNHTAYPYSGGAVNTWTILRAADEDPANPANVVDVYKNQTYAKTSASLNREHTWPNSYGFNDVESLGGQPYAPFTDCHMLYMADASYNQSRGNRPFGTCAGTGTCAERPTQAYGGFGGAGHSNWRSSLRWEVWDHRRGDVARAILYMDTRYDGGTAASGQPEPQLIVTDDEALIQTTASGVAATIAYMGMKSDLVAWHEADPPDELERLRNEVVYSYQHNRNPYIDHPEWVRCVFTNTQCPVVNDAIFANGFESP</sequence>
<dbReference type="Proteomes" id="UP001139971">
    <property type="component" value="Unassembled WGS sequence"/>
</dbReference>
<feature type="domain" description="SbsA Ig-like" evidence="6">
    <location>
        <begin position="193"/>
        <end position="294"/>
    </location>
</feature>
<evidence type="ECO:0000256" key="5">
    <source>
        <dbReference type="SAM" id="SignalP"/>
    </source>
</evidence>
<feature type="signal peptide" evidence="5">
    <location>
        <begin position="1"/>
        <end position="23"/>
    </location>
</feature>
<dbReference type="GO" id="GO:0004519">
    <property type="term" value="F:endonuclease activity"/>
    <property type="evidence" value="ECO:0007669"/>
    <property type="project" value="UniProtKB-KW"/>
</dbReference>
<dbReference type="SUPFAM" id="SSF54060">
    <property type="entry name" value="His-Me finger endonucleases"/>
    <property type="match status" value="1"/>
</dbReference>
<dbReference type="PANTHER" id="PTHR33607:SF2">
    <property type="entry name" value="ENDONUCLEASE-1"/>
    <property type="match status" value="1"/>
</dbReference>
<protein>
    <submittedName>
        <fullName evidence="7">Endonuclease</fullName>
    </submittedName>
</protein>
<proteinExistence type="inferred from homology"/>
<evidence type="ECO:0000256" key="2">
    <source>
        <dbReference type="ARBA" id="ARBA00022722"/>
    </source>
</evidence>
<keyword evidence="2" id="KW-0540">Nuclease</keyword>
<reference evidence="7" key="1">
    <citation type="submission" date="2023-02" db="EMBL/GenBank/DDBJ databases">
        <title>Tahibacter soli sp. nov. isolated from soil.</title>
        <authorList>
            <person name="Baek J.H."/>
            <person name="Lee J.K."/>
            <person name="Choi D.G."/>
            <person name="Jeon C.O."/>
        </authorList>
    </citation>
    <scope>NUCLEOTIDE SEQUENCE</scope>
    <source>
        <strain evidence="7">BL</strain>
    </source>
</reference>
<keyword evidence="8" id="KW-1185">Reference proteome</keyword>
<gene>
    <name evidence="7" type="ORF">OD750_003660</name>
</gene>
<dbReference type="AlphaFoldDB" id="A0A9X4BGJ8"/>
<name>A0A9X4BGJ8_9GAMM</name>
<dbReference type="EMBL" id="JAOVZO020000003">
    <property type="protein sequence ID" value="MDC8011636.1"/>
    <property type="molecule type" value="Genomic_DNA"/>
</dbReference>
<comment type="similarity">
    <text evidence="1">Belongs to the EndA/NucM nuclease family.</text>
</comment>
<evidence type="ECO:0000313" key="8">
    <source>
        <dbReference type="Proteomes" id="UP001139971"/>
    </source>
</evidence>
<dbReference type="RefSeq" id="WP_263542852.1">
    <property type="nucleotide sequence ID" value="NZ_JAOVZO020000003.1"/>
</dbReference>
<accession>A0A9X4BGJ8</accession>
<keyword evidence="3 5" id="KW-0732">Signal</keyword>